<keyword evidence="3" id="KW-1185">Reference proteome</keyword>
<dbReference type="EMBL" id="JAVRJZ010000019">
    <property type="protein sequence ID" value="KAK2707294.1"/>
    <property type="molecule type" value="Genomic_DNA"/>
</dbReference>
<comment type="caution">
    <text evidence="2">The sequence shown here is derived from an EMBL/GenBank/DDBJ whole genome shotgun (WGS) entry which is preliminary data.</text>
</comment>
<sequence>MAKFKRYYDEIRDSFEEASNEETENDEGIEDSDDEAPDVISFSNSKKTVLETKESLLKFIREEEVKKKTKRKERDIQNKKQKEEKVRKIEEMKSKMLPEDILDAVSDVPMKITPRRKKGNKDDNQVKKERSSRPLLVATEDFIPLEVDAEATDFKIAVLEARPWKVQKPGIKPNETLASFRNSVLNRKNIRRENVASRNLALQKKIASGRSTFVK</sequence>
<protein>
    <submittedName>
        <fullName evidence="2">Uncharacterized protein</fullName>
    </submittedName>
</protein>
<evidence type="ECO:0000256" key="1">
    <source>
        <dbReference type="SAM" id="MobiDB-lite"/>
    </source>
</evidence>
<dbReference type="AlphaFoldDB" id="A0AA88KYX6"/>
<feature type="region of interest" description="Disordered" evidence="1">
    <location>
        <begin position="15"/>
        <end position="40"/>
    </location>
</feature>
<evidence type="ECO:0000313" key="2">
    <source>
        <dbReference type="EMBL" id="KAK2707294.1"/>
    </source>
</evidence>
<evidence type="ECO:0000313" key="3">
    <source>
        <dbReference type="Proteomes" id="UP001187531"/>
    </source>
</evidence>
<organism evidence="2 3">
    <name type="scientific">Artemia franciscana</name>
    <name type="common">Brine shrimp</name>
    <name type="synonym">Artemia sanfranciscana</name>
    <dbReference type="NCBI Taxonomy" id="6661"/>
    <lineage>
        <taxon>Eukaryota</taxon>
        <taxon>Metazoa</taxon>
        <taxon>Ecdysozoa</taxon>
        <taxon>Arthropoda</taxon>
        <taxon>Crustacea</taxon>
        <taxon>Branchiopoda</taxon>
        <taxon>Anostraca</taxon>
        <taxon>Artemiidae</taxon>
        <taxon>Artemia</taxon>
    </lineage>
</organism>
<feature type="region of interest" description="Disordered" evidence="1">
    <location>
        <begin position="105"/>
        <end position="132"/>
    </location>
</feature>
<dbReference type="Proteomes" id="UP001187531">
    <property type="component" value="Unassembled WGS sequence"/>
</dbReference>
<feature type="compositionally biased region" description="Basic and acidic residues" evidence="1">
    <location>
        <begin position="120"/>
        <end position="132"/>
    </location>
</feature>
<reference evidence="2" key="1">
    <citation type="submission" date="2023-07" db="EMBL/GenBank/DDBJ databases">
        <title>Chromosome-level genome assembly of Artemia franciscana.</title>
        <authorList>
            <person name="Jo E."/>
        </authorList>
    </citation>
    <scope>NUCLEOTIDE SEQUENCE</scope>
    <source>
        <tissue evidence="2">Whole body</tissue>
    </source>
</reference>
<accession>A0AA88KYX6</accession>
<proteinExistence type="predicted"/>
<feature type="compositionally biased region" description="Acidic residues" evidence="1">
    <location>
        <begin position="16"/>
        <end position="37"/>
    </location>
</feature>
<gene>
    <name evidence="2" type="ORF">QYM36_015101</name>
</gene>
<feature type="region of interest" description="Disordered" evidence="1">
    <location>
        <begin position="65"/>
        <end position="91"/>
    </location>
</feature>
<name>A0AA88KYX6_ARTSF</name>